<keyword evidence="7" id="KW-1185">Reference proteome</keyword>
<dbReference type="CDD" id="cd00832">
    <property type="entry name" value="CLF"/>
    <property type="match status" value="1"/>
</dbReference>
<dbReference type="SMART" id="SM00825">
    <property type="entry name" value="PKS_KS"/>
    <property type="match status" value="1"/>
</dbReference>
<proteinExistence type="inferred from homology"/>
<evidence type="ECO:0000256" key="1">
    <source>
        <dbReference type="ARBA" id="ARBA00008467"/>
    </source>
</evidence>
<dbReference type="InterPro" id="IPR020841">
    <property type="entry name" value="PKS_Beta-ketoAc_synthase_dom"/>
</dbReference>
<dbReference type="OrthoDB" id="416758at2"/>
<feature type="domain" description="Ketosynthase family 3 (KS3)" evidence="5">
    <location>
        <begin position="16"/>
        <end position="417"/>
    </location>
</feature>
<dbReference type="PANTHER" id="PTHR11712:SF322">
    <property type="entry name" value="POLYKETIDE BETA-KETOACYL SYNTHASE 2-RELATED"/>
    <property type="match status" value="1"/>
</dbReference>
<dbReference type="Gene3D" id="3.40.47.10">
    <property type="match status" value="2"/>
</dbReference>
<organism evidence="6 7">
    <name type="scientific">Actinacidiphila oryziradicis</name>
    <dbReference type="NCBI Taxonomy" id="2571141"/>
    <lineage>
        <taxon>Bacteria</taxon>
        <taxon>Bacillati</taxon>
        <taxon>Actinomycetota</taxon>
        <taxon>Actinomycetes</taxon>
        <taxon>Kitasatosporales</taxon>
        <taxon>Streptomycetaceae</taxon>
        <taxon>Actinacidiphila</taxon>
    </lineage>
</organism>
<dbReference type="Proteomes" id="UP000305778">
    <property type="component" value="Unassembled WGS sequence"/>
</dbReference>
<accession>A0A4U0SQH4</accession>
<evidence type="ECO:0000313" key="7">
    <source>
        <dbReference type="Proteomes" id="UP000305778"/>
    </source>
</evidence>
<dbReference type="InterPro" id="IPR014030">
    <property type="entry name" value="Ketoacyl_synth_N"/>
</dbReference>
<sequence>MTAPWTRPPIHAEQATDEPVVTGIGVVAPNGTGTEAYWEATLAGRLGIRRISRFDTDGFPLRVVGEVEGFVPTEFLRQYRVTQTDRMTHLAVAATAMALQDAGLDPAEVPEYGFAVATASSIGGAEFGHRAIQRLWSEGPRKIGAYQAVAWFYAATTGQIAILHDMKGPGSVHAAEQAGGLDAIAQARRTLRAGARAAVTGGTEAPLDPAALVAQLPNGQLNLGSDPRAAYTPFAATAAGHVPGEGGAMLVMETARAAHERGAQVHGAIAGYAATFDPAQGNGRPPTLRRAIELALADARLDPSEIDVVFADAVGTRSGDRAEAQALAAVFGPYGVPVTAPKSMVGRLYAGGAALDTATALLALRDQVIPPTTGVAEPAGDCPVDLVTDRPRPARLRSALVVARGYGGFNSALVVRHFPPA</sequence>
<name>A0A4U0SQH4_9ACTN</name>
<dbReference type="InterPro" id="IPR000794">
    <property type="entry name" value="Beta-ketoacyl_synthase"/>
</dbReference>
<dbReference type="GO" id="GO:0004315">
    <property type="term" value="F:3-oxoacyl-[acyl-carrier-protein] synthase activity"/>
    <property type="evidence" value="ECO:0007669"/>
    <property type="project" value="TreeGrafter"/>
</dbReference>
<evidence type="ECO:0000256" key="3">
    <source>
        <dbReference type="ARBA" id="ARBA00023315"/>
    </source>
</evidence>
<reference evidence="6 7" key="1">
    <citation type="submission" date="2019-04" db="EMBL/GenBank/DDBJ databases">
        <title>Streptomyces oryziradicis sp. nov., a novel actinomycete isolated from rhizosphere soil of rice (Oryza sativa L.).</title>
        <authorList>
            <person name="Li C."/>
        </authorList>
    </citation>
    <scope>NUCLEOTIDE SEQUENCE [LARGE SCALE GENOMIC DNA]</scope>
    <source>
        <strain evidence="6 7">NEAU-C40</strain>
    </source>
</reference>
<protein>
    <submittedName>
        <fullName evidence="6">Ketosynthase chain-length factor</fullName>
    </submittedName>
</protein>
<dbReference type="RefSeq" id="WP_136722393.1">
    <property type="nucleotide sequence ID" value="NZ_SUMC01000004.1"/>
</dbReference>
<dbReference type="PROSITE" id="PS52004">
    <property type="entry name" value="KS3_2"/>
    <property type="match status" value="1"/>
</dbReference>
<evidence type="ECO:0000256" key="4">
    <source>
        <dbReference type="RuleBase" id="RU003694"/>
    </source>
</evidence>
<keyword evidence="3" id="KW-0012">Acyltransferase</keyword>
<dbReference type="GO" id="GO:0006633">
    <property type="term" value="P:fatty acid biosynthetic process"/>
    <property type="evidence" value="ECO:0007669"/>
    <property type="project" value="TreeGrafter"/>
</dbReference>
<evidence type="ECO:0000313" key="6">
    <source>
        <dbReference type="EMBL" id="TKA12360.1"/>
    </source>
</evidence>
<dbReference type="Pfam" id="PF00109">
    <property type="entry name" value="ketoacyl-synt"/>
    <property type="match status" value="1"/>
</dbReference>
<dbReference type="AlphaFoldDB" id="A0A4U0SQH4"/>
<dbReference type="PANTHER" id="PTHR11712">
    <property type="entry name" value="POLYKETIDE SYNTHASE-RELATED"/>
    <property type="match status" value="1"/>
</dbReference>
<comment type="caution">
    <text evidence="6">The sequence shown here is derived from an EMBL/GenBank/DDBJ whole genome shotgun (WGS) entry which is preliminary data.</text>
</comment>
<keyword evidence="2 4" id="KW-0808">Transferase</keyword>
<dbReference type="InterPro" id="IPR014031">
    <property type="entry name" value="Ketoacyl_synth_C"/>
</dbReference>
<dbReference type="Pfam" id="PF02801">
    <property type="entry name" value="Ketoacyl-synt_C"/>
    <property type="match status" value="1"/>
</dbReference>
<dbReference type="EMBL" id="SUMC01000004">
    <property type="protein sequence ID" value="TKA12360.1"/>
    <property type="molecule type" value="Genomic_DNA"/>
</dbReference>
<evidence type="ECO:0000259" key="5">
    <source>
        <dbReference type="PROSITE" id="PS52004"/>
    </source>
</evidence>
<dbReference type="SUPFAM" id="SSF53901">
    <property type="entry name" value="Thiolase-like"/>
    <property type="match status" value="2"/>
</dbReference>
<dbReference type="InterPro" id="IPR016039">
    <property type="entry name" value="Thiolase-like"/>
</dbReference>
<evidence type="ECO:0000256" key="2">
    <source>
        <dbReference type="ARBA" id="ARBA00022679"/>
    </source>
</evidence>
<comment type="similarity">
    <text evidence="1 4">Belongs to the thiolase-like superfamily. Beta-ketoacyl-ACP synthases family.</text>
</comment>
<gene>
    <name evidence="6" type="ORF">FCI23_05975</name>
</gene>